<dbReference type="GO" id="GO:0022857">
    <property type="term" value="F:transmembrane transporter activity"/>
    <property type="evidence" value="ECO:0007669"/>
    <property type="project" value="InterPro"/>
</dbReference>
<dbReference type="Pfam" id="PF00528">
    <property type="entry name" value="BPD_transp_1"/>
    <property type="match status" value="1"/>
</dbReference>
<dbReference type="InterPro" id="IPR035906">
    <property type="entry name" value="MetI-like_sf"/>
</dbReference>
<dbReference type="NCBIfam" id="TIGR01726">
    <property type="entry name" value="HEQRo_perm_3TM"/>
    <property type="match status" value="1"/>
</dbReference>
<evidence type="ECO:0000259" key="8">
    <source>
        <dbReference type="PROSITE" id="PS50928"/>
    </source>
</evidence>
<proteinExistence type="inferred from homology"/>
<comment type="caution">
    <text evidence="9">The sequence shown here is derived from an EMBL/GenBank/DDBJ whole genome shotgun (WGS) entry which is preliminary data.</text>
</comment>
<evidence type="ECO:0000256" key="2">
    <source>
        <dbReference type="ARBA" id="ARBA00022448"/>
    </source>
</evidence>
<feature type="domain" description="ABC transmembrane type-1" evidence="8">
    <location>
        <begin position="25"/>
        <end position="219"/>
    </location>
</feature>
<dbReference type="CDD" id="cd06261">
    <property type="entry name" value="TM_PBP2"/>
    <property type="match status" value="1"/>
</dbReference>
<evidence type="ECO:0000256" key="5">
    <source>
        <dbReference type="ARBA" id="ARBA00022989"/>
    </source>
</evidence>
<dbReference type="InterPro" id="IPR010065">
    <property type="entry name" value="AA_ABC_transptr_permease_3TM"/>
</dbReference>
<keyword evidence="6 7" id="KW-0472">Membrane</keyword>
<evidence type="ECO:0000256" key="7">
    <source>
        <dbReference type="RuleBase" id="RU363032"/>
    </source>
</evidence>
<dbReference type="SUPFAM" id="SSF161098">
    <property type="entry name" value="MetI-like"/>
    <property type="match status" value="1"/>
</dbReference>
<dbReference type="Proteomes" id="UP001281731">
    <property type="component" value="Unassembled WGS sequence"/>
</dbReference>
<evidence type="ECO:0000313" key="10">
    <source>
        <dbReference type="Proteomes" id="UP001281731"/>
    </source>
</evidence>
<dbReference type="AlphaFoldDB" id="A0AAW9HVD0"/>
<feature type="transmembrane region" description="Helical" evidence="7">
    <location>
        <begin position="169"/>
        <end position="186"/>
    </location>
</feature>
<comment type="similarity">
    <text evidence="7">Belongs to the binding-protein-dependent transport system permease family.</text>
</comment>
<keyword evidence="4 7" id="KW-0812">Transmembrane</keyword>
<protein>
    <submittedName>
        <fullName evidence="9">Amino acid ABC transporter permease</fullName>
    </submittedName>
</protein>
<keyword evidence="5 7" id="KW-1133">Transmembrane helix</keyword>
<comment type="subcellular location">
    <subcellularLocation>
        <location evidence="1 7">Cell membrane</location>
        <topology evidence="1 7">Multi-pass membrane protein</topology>
    </subcellularLocation>
</comment>
<gene>
    <name evidence="9" type="ORF">R6G80_04670</name>
</gene>
<evidence type="ECO:0000256" key="6">
    <source>
        <dbReference type="ARBA" id="ARBA00023136"/>
    </source>
</evidence>
<dbReference type="InterPro" id="IPR000515">
    <property type="entry name" value="MetI-like"/>
</dbReference>
<keyword evidence="3" id="KW-1003">Cell membrane</keyword>
<sequence>MRPKQSPGWELLLDQNTILRLLEGLWVSVEIALISMVLSIIFGLLLGTWRVNGGKISNIIGRVYLEFIRIMPPLVLLFLVYFDLTRTAGINLDGQVAAVIVFTLWGSAEMSDLVRGALTSIPAHQFQSARALGMNRRQELRYVILPQAVRQLLPQTVNLVTRMIKTTSLVVLIGVVEVLKVGQQIIDANRFTHPDAGLWIYGAIFFLYFIVCFPISYASRRLEKRWAL</sequence>
<dbReference type="EMBL" id="JAWNGC010000004">
    <property type="protein sequence ID" value="MDY5155018.1"/>
    <property type="molecule type" value="Genomic_DNA"/>
</dbReference>
<evidence type="ECO:0000313" key="9">
    <source>
        <dbReference type="EMBL" id="MDY5155018.1"/>
    </source>
</evidence>
<name>A0AAW9HVD0_9ACTO</name>
<dbReference type="Gene3D" id="1.10.3720.10">
    <property type="entry name" value="MetI-like"/>
    <property type="match status" value="1"/>
</dbReference>
<evidence type="ECO:0000256" key="4">
    <source>
        <dbReference type="ARBA" id="ARBA00022692"/>
    </source>
</evidence>
<accession>A0AAW9HVD0</accession>
<reference evidence="9" key="1">
    <citation type="submission" date="2023-10" db="EMBL/GenBank/DDBJ databases">
        <title>Whole Genome based description of the genera Actinobaculum and Actinotignum reveals a complex phylogenetic relationship within the species included in the genus Actinotignum.</title>
        <authorList>
            <person name="Jensen C.S."/>
            <person name="Dargis R."/>
            <person name="Kemp M."/>
            <person name="Christensen J.J."/>
        </authorList>
    </citation>
    <scope>NUCLEOTIDE SEQUENCE</scope>
    <source>
        <strain evidence="9">SLA_B511</strain>
    </source>
</reference>
<dbReference type="PROSITE" id="PS50928">
    <property type="entry name" value="ABC_TM1"/>
    <property type="match status" value="1"/>
</dbReference>
<keyword evidence="2 7" id="KW-0813">Transport</keyword>
<organism evidence="9 10">
    <name type="scientific">Actinotignum urinale</name>
    <dbReference type="NCBI Taxonomy" id="190146"/>
    <lineage>
        <taxon>Bacteria</taxon>
        <taxon>Bacillati</taxon>
        <taxon>Actinomycetota</taxon>
        <taxon>Actinomycetes</taxon>
        <taxon>Actinomycetales</taxon>
        <taxon>Actinomycetaceae</taxon>
        <taxon>Actinotignum</taxon>
    </lineage>
</organism>
<dbReference type="InterPro" id="IPR043429">
    <property type="entry name" value="ArtM/GltK/GlnP/TcyL/YhdX-like"/>
</dbReference>
<feature type="transmembrane region" description="Helical" evidence="7">
    <location>
        <begin position="198"/>
        <end position="218"/>
    </location>
</feature>
<evidence type="ECO:0000256" key="3">
    <source>
        <dbReference type="ARBA" id="ARBA00022475"/>
    </source>
</evidence>
<feature type="transmembrane region" description="Helical" evidence="7">
    <location>
        <begin position="31"/>
        <end position="51"/>
    </location>
</feature>
<dbReference type="PANTHER" id="PTHR30614:SF36">
    <property type="entry name" value="ABC TRANSPORTER MEMBRANE-SPANNING PERMEASE-GLUTAMINE TRANSPORT"/>
    <property type="match status" value="1"/>
</dbReference>
<evidence type="ECO:0000256" key="1">
    <source>
        <dbReference type="ARBA" id="ARBA00004651"/>
    </source>
</evidence>
<feature type="transmembrane region" description="Helical" evidence="7">
    <location>
        <begin position="63"/>
        <end position="82"/>
    </location>
</feature>
<dbReference type="PANTHER" id="PTHR30614">
    <property type="entry name" value="MEMBRANE COMPONENT OF AMINO ACID ABC TRANSPORTER"/>
    <property type="match status" value="1"/>
</dbReference>
<dbReference type="GO" id="GO:0043190">
    <property type="term" value="C:ATP-binding cassette (ABC) transporter complex"/>
    <property type="evidence" value="ECO:0007669"/>
    <property type="project" value="InterPro"/>
</dbReference>
<dbReference type="GO" id="GO:0006865">
    <property type="term" value="P:amino acid transport"/>
    <property type="evidence" value="ECO:0007669"/>
    <property type="project" value="TreeGrafter"/>
</dbReference>